<dbReference type="InterPro" id="IPR025205">
    <property type="entry name" value="PilX/PilW_C"/>
</dbReference>
<sequence>MKKLHQQQGATLLLSLVFLLMVTVMSLASIQGVKLQQSMSTNLNDRALAFQAAESALRSVEVILESTATTLSTINCSLGSNITCPPVPSNTFLNDDAGWSNVPEDFRTNITTAAGIPQYHIQLLGSGVSSSSIGQNNNLNNTQYGVNNGVPTEQFYRITVRSSNPGIGDGRAIVVLQTTIKRNI</sequence>
<accession>A0ABY9MQZ4</accession>
<dbReference type="InterPro" id="IPR025746">
    <property type="entry name" value="PilX_N_dom"/>
</dbReference>
<organism evidence="3 4">
    <name type="scientific">Thiothrix lacustris</name>
    <dbReference type="NCBI Taxonomy" id="525917"/>
    <lineage>
        <taxon>Bacteria</taxon>
        <taxon>Pseudomonadati</taxon>
        <taxon>Pseudomonadota</taxon>
        <taxon>Gammaproteobacteria</taxon>
        <taxon>Thiotrichales</taxon>
        <taxon>Thiotrichaceae</taxon>
        <taxon>Thiothrix</taxon>
    </lineage>
</organism>
<dbReference type="RefSeq" id="WP_308895737.1">
    <property type="nucleotide sequence ID" value="NZ_CP133218.1"/>
</dbReference>
<dbReference type="Pfam" id="PF13681">
    <property type="entry name" value="PilX"/>
    <property type="match status" value="1"/>
</dbReference>
<dbReference type="Proteomes" id="UP001236657">
    <property type="component" value="Chromosome"/>
</dbReference>
<evidence type="ECO:0000259" key="1">
    <source>
        <dbReference type="Pfam" id="PF13681"/>
    </source>
</evidence>
<dbReference type="Pfam" id="PF14341">
    <property type="entry name" value="PilX_N"/>
    <property type="match status" value="1"/>
</dbReference>
<feature type="domain" description="Type 4 fimbrial biogenesis protein PilX N-terminal" evidence="2">
    <location>
        <begin position="8"/>
        <end position="58"/>
    </location>
</feature>
<evidence type="ECO:0000313" key="4">
    <source>
        <dbReference type="Proteomes" id="UP001236657"/>
    </source>
</evidence>
<protein>
    <submittedName>
        <fullName evidence="3">PilX N-terminal domain-containing pilus assembly protein</fullName>
    </submittedName>
</protein>
<dbReference type="EMBL" id="CP133218">
    <property type="protein sequence ID" value="WML91074.1"/>
    <property type="molecule type" value="Genomic_DNA"/>
</dbReference>
<keyword evidence="4" id="KW-1185">Reference proteome</keyword>
<reference evidence="3 4" key="1">
    <citation type="submission" date="2023-08" db="EMBL/GenBank/DDBJ databases">
        <title>New molecular markers tilS and rpoB for phylogenetic and monitoring studies of the genus Thiothrix biodiversity.</title>
        <authorList>
            <person name="Ravin N.V."/>
            <person name="Smolyakov D."/>
            <person name="Markov N.D."/>
            <person name="Beletsky A.V."/>
            <person name="Mardanov A.V."/>
            <person name="Rudenko T.S."/>
            <person name="Grabovich M.Y."/>
        </authorList>
    </citation>
    <scope>NUCLEOTIDE SEQUENCE [LARGE SCALE GENOMIC DNA]</scope>
    <source>
        <strain evidence="3 4">MK1</strain>
    </source>
</reference>
<evidence type="ECO:0000259" key="2">
    <source>
        <dbReference type="Pfam" id="PF14341"/>
    </source>
</evidence>
<name>A0ABY9MQZ4_9GAMM</name>
<gene>
    <name evidence="3" type="ORF">RCF98_01670</name>
</gene>
<proteinExistence type="predicted"/>
<evidence type="ECO:0000313" key="3">
    <source>
        <dbReference type="EMBL" id="WML91074.1"/>
    </source>
</evidence>
<feature type="domain" description="PilX/PilW C-terminal" evidence="1">
    <location>
        <begin position="84"/>
        <end position="181"/>
    </location>
</feature>